<dbReference type="InterPro" id="IPR036097">
    <property type="entry name" value="HisK_dim/P_sf"/>
</dbReference>
<dbReference type="Proteomes" id="UP000605676">
    <property type="component" value="Unassembled WGS sequence"/>
</dbReference>
<reference evidence="8 9" key="1">
    <citation type="submission" date="2021-01" db="EMBL/GenBank/DDBJ databases">
        <title>Carboxyliciviraga sp.nov., isolated from coastal sediments.</title>
        <authorList>
            <person name="Lu D."/>
            <person name="Zhang T."/>
        </authorList>
    </citation>
    <scope>NUCLEOTIDE SEQUENCE [LARGE SCALE GENOMIC DNA]</scope>
    <source>
        <strain evidence="8 9">N1Y132</strain>
    </source>
</reference>
<feature type="modified residue" description="4-aspartylphosphate" evidence="4">
    <location>
        <position position="54"/>
    </location>
</feature>
<dbReference type="SMART" id="SM00448">
    <property type="entry name" value="REC"/>
    <property type="match status" value="1"/>
</dbReference>
<dbReference type="InterPro" id="IPR036890">
    <property type="entry name" value="HATPase_C_sf"/>
</dbReference>
<sequence>MTKSKVLIVDDNPKNLQVLASLLTDNNYSIEVALNGNDAIDWVKDQVFDAILLDIMMPGMDGFETCKQIRQVKICKDIPIIFLTAREDIESITTGFNVGGNDYLTKPFNHEELLVRLANHIELKESRRKLADLNEWLNEEVDKKTIELKEANDKLRRLDDSKNDFLKSISHEIRTPLNGIVGSLNLLKGYSEESYFTEVIELLDRSVTNLEKYSYAALQIANLQLRGKTQLNLQQVDWGVIICDCVKQLSVIAEEKDIKIEIQNDEPVKVNADFQYLQSAMDALINTCIIFTESGHINIKLLKDEGTIVMEMEDSGSLFNGNNVEHFFDSINNQNYNFERNNAMELYLAKIIIESHGGTLLFDNKEDKSGVITKVVLEEV</sequence>
<dbReference type="SUPFAM" id="SSF55874">
    <property type="entry name" value="ATPase domain of HSP90 chaperone/DNA topoisomerase II/histidine kinase"/>
    <property type="match status" value="1"/>
</dbReference>
<feature type="domain" description="Histidine kinase" evidence="6">
    <location>
        <begin position="168"/>
        <end position="380"/>
    </location>
</feature>
<evidence type="ECO:0000256" key="3">
    <source>
        <dbReference type="ARBA" id="ARBA00022553"/>
    </source>
</evidence>
<dbReference type="Gene3D" id="3.30.565.10">
    <property type="entry name" value="Histidine kinase-like ATPase, C-terminal domain"/>
    <property type="match status" value="1"/>
</dbReference>
<dbReference type="InterPro" id="IPR003661">
    <property type="entry name" value="HisK_dim/P_dom"/>
</dbReference>
<comment type="caution">
    <text evidence="8">The sequence shown here is derived from an EMBL/GenBank/DDBJ whole genome shotgun (WGS) entry which is preliminary data.</text>
</comment>
<name>A0ABS1HH43_9BACT</name>
<gene>
    <name evidence="8" type="ORF">JIV24_05955</name>
</gene>
<dbReference type="Pfam" id="PF00072">
    <property type="entry name" value="Response_reg"/>
    <property type="match status" value="1"/>
</dbReference>
<dbReference type="SUPFAM" id="SSF52172">
    <property type="entry name" value="CheY-like"/>
    <property type="match status" value="1"/>
</dbReference>
<evidence type="ECO:0000256" key="2">
    <source>
        <dbReference type="ARBA" id="ARBA00012438"/>
    </source>
</evidence>
<dbReference type="EMBL" id="JAENRR010000009">
    <property type="protein sequence ID" value="MBK3516877.1"/>
    <property type="molecule type" value="Genomic_DNA"/>
</dbReference>
<dbReference type="InterPro" id="IPR011006">
    <property type="entry name" value="CheY-like_superfamily"/>
</dbReference>
<keyword evidence="5" id="KW-0175">Coiled coil</keyword>
<dbReference type="SMART" id="SM00388">
    <property type="entry name" value="HisKA"/>
    <property type="match status" value="1"/>
</dbReference>
<keyword evidence="8" id="KW-0808">Transferase</keyword>
<dbReference type="PROSITE" id="PS50109">
    <property type="entry name" value="HIS_KIN"/>
    <property type="match status" value="1"/>
</dbReference>
<dbReference type="SUPFAM" id="SSF47384">
    <property type="entry name" value="Homodimeric domain of signal transducing histidine kinase"/>
    <property type="match status" value="1"/>
</dbReference>
<dbReference type="InterPro" id="IPR005467">
    <property type="entry name" value="His_kinase_dom"/>
</dbReference>
<keyword evidence="8" id="KW-0418">Kinase</keyword>
<comment type="catalytic activity">
    <reaction evidence="1">
        <text>ATP + protein L-histidine = ADP + protein N-phospho-L-histidine.</text>
        <dbReference type="EC" id="2.7.13.3"/>
    </reaction>
</comment>
<keyword evidence="3 4" id="KW-0597">Phosphoprotein</keyword>
<dbReference type="EC" id="2.7.13.3" evidence="2"/>
<dbReference type="PANTHER" id="PTHR43547:SF2">
    <property type="entry name" value="HYBRID SIGNAL TRANSDUCTION HISTIDINE KINASE C"/>
    <property type="match status" value="1"/>
</dbReference>
<evidence type="ECO:0000313" key="8">
    <source>
        <dbReference type="EMBL" id="MBK3516877.1"/>
    </source>
</evidence>
<dbReference type="InterPro" id="IPR001789">
    <property type="entry name" value="Sig_transdc_resp-reg_receiver"/>
</dbReference>
<proteinExistence type="predicted"/>
<evidence type="ECO:0000259" key="7">
    <source>
        <dbReference type="PROSITE" id="PS50110"/>
    </source>
</evidence>
<evidence type="ECO:0000313" key="9">
    <source>
        <dbReference type="Proteomes" id="UP000605676"/>
    </source>
</evidence>
<protein>
    <recommendedName>
        <fullName evidence="2">histidine kinase</fullName>
        <ecNumber evidence="2">2.7.13.3</ecNumber>
    </recommendedName>
</protein>
<evidence type="ECO:0000259" key="6">
    <source>
        <dbReference type="PROSITE" id="PS50109"/>
    </source>
</evidence>
<evidence type="ECO:0000256" key="5">
    <source>
        <dbReference type="SAM" id="Coils"/>
    </source>
</evidence>
<organism evidence="8 9">
    <name type="scientific">Carboxylicivirga marina</name>
    <dbReference type="NCBI Taxonomy" id="2800988"/>
    <lineage>
        <taxon>Bacteria</taxon>
        <taxon>Pseudomonadati</taxon>
        <taxon>Bacteroidota</taxon>
        <taxon>Bacteroidia</taxon>
        <taxon>Marinilabiliales</taxon>
        <taxon>Marinilabiliaceae</taxon>
        <taxon>Carboxylicivirga</taxon>
    </lineage>
</organism>
<feature type="coiled-coil region" evidence="5">
    <location>
        <begin position="134"/>
        <end position="168"/>
    </location>
</feature>
<dbReference type="PROSITE" id="PS50110">
    <property type="entry name" value="RESPONSE_REGULATORY"/>
    <property type="match status" value="1"/>
</dbReference>
<dbReference type="Gene3D" id="3.40.50.2300">
    <property type="match status" value="1"/>
</dbReference>
<evidence type="ECO:0000256" key="1">
    <source>
        <dbReference type="ARBA" id="ARBA00000085"/>
    </source>
</evidence>
<dbReference type="PANTHER" id="PTHR43547">
    <property type="entry name" value="TWO-COMPONENT HISTIDINE KINASE"/>
    <property type="match status" value="1"/>
</dbReference>
<evidence type="ECO:0000256" key="4">
    <source>
        <dbReference type="PROSITE-ProRule" id="PRU00169"/>
    </source>
</evidence>
<accession>A0ABS1HH43</accession>
<dbReference type="Pfam" id="PF02518">
    <property type="entry name" value="HATPase_c"/>
    <property type="match status" value="1"/>
</dbReference>
<keyword evidence="9" id="KW-1185">Reference proteome</keyword>
<dbReference type="InterPro" id="IPR003594">
    <property type="entry name" value="HATPase_dom"/>
</dbReference>
<dbReference type="RefSeq" id="WP_200464100.1">
    <property type="nucleotide sequence ID" value="NZ_JAENRR010000009.1"/>
</dbReference>
<dbReference type="GO" id="GO:0016301">
    <property type="term" value="F:kinase activity"/>
    <property type="evidence" value="ECO:0007669"/>
    <property type="project" value="UniProtKB-KW"/>
</dbReference>
<dbReference type="Gene3D" id="1.10.287.130">
    <property type="match status" value="1"/>
</dbReference>
<dbReference type="CDD" id="cd00082">
    <property type="entry name" value="HisKA"/>
    <property type="match status" value="1"/>
</dbReference>
<dbReference type="Pfam" id="PF00512">
    <property type="entry name" value="HisKA"/>
    <property type="match status" value="1"/>
</dbReference>
<feature type="domain" description="Response regulatory" evidence="7">
    <location>
        <begin position="5"/>
        <end position="121"/>
    </location>
</feature>